<dbReference type="Proteomes" id="UP001589619">
    <property type="component" value="Unassembled WGS sequence"/>
</dbReference>
<dbReference type="SUPFAM" id="SSF53850">
    <property type="entry name" value="Periplasmic binding protein-like II"/>
    <property type="match status" value="1"/>
</dbReference>
<name>A0ABV5W7Y7_9BACL</name>
<evidence type="ECO:0000313" key="2">
    <source>
        <dbReference type="Proteomes" id="UP001589619"/>
    </source>
</evidence>
<gene>
    <name evidence="1" type="ORF">ACFFNY_32335</name>
</gene>
<organism evidence="1 2">
    <name type="scientific">Paenibacillus hodogayensis</name>
    <dbReference type="NCBI Taxonomy" id="279208"/>
    <lineage>
        <taxon>Bacteria</taxon>
        <taxon>Bacillati</taxon>
        <taxon>Bacillota</taxon>
        <taxon>Bacilli</taxon>
        <taxon>Bacillales</taxon>
        <taxon>Paenibacillaceae</taxon>
        <taxon>Paenibacillus</taxon>
    </lineage>
</organism>
<accession>A0ABV5W7Y7</accession>
<comment type="caution">
    <text evidence="1">The sequence shown here is derived from an EMBL/GenBank/DDBJ whole genome shotgun (WGS) entry which is preliminary data.</text>
</comment>
<dbReference type="PANTHER" id="PTHR43649:SF12">
    <property type="entry name" value="DIACETYLCHITOBIOSE BINDING PROTEIN DASA"/>
    <property type="match status" value="1"/>
</dbReference>
<sequence>MLAASVIAGCNETNKKAAEPEQKKEATPENLNKTGFPIVTKPITLKMMGAKTANQLIWGEMAFFKEMAKQTNINFEFDTPAVESYKEKLRLKFASGSLPDVLFGANLLPEDEILFGSQGQLIPLEKLIANYAPNLQKLLADYPDIRRNITTPDGHIYSLPFVDTPGAFGVYPKLWINESWLTALNLPMPKTTDDLITVLRAFKNDDPNKNGKQDEIPMSFHLVAGTGIPDIQSILLNAFGFTGNLTIDRDKVRFAPYEPEYKAYLSFMNRLYAEGLLDKEGYSQTVQQKNAKGNGNRIGVLAAGGPFQVVGNNLDKDYSILPPLTSALNEKPFAIRNNYLTKGTFAITSSNPNPEATIRWVDYLYSKEGAILAAQGVEGKHFEYIDNKQGLKALVPEGANPAEFRGTISPNAGIFIPRIHEPVSKLNEYKLQETNPLNYHIATESKKKLEPIARDSYPLTYFTLEELQQLKVLETDITTYISEMSGKFIVGDASLDNKWNEYVAMLEKMKVKQYVELYQKAYDRWKSASK</sequence>
<dbReference type="Pfam" id="PF01547">
    <property type="entry name" value="SBP_bac_1"/>
    <property type="match status" value="1"/>
</dbReference>
<dbReference type="PANTHER" id="PTHR43649">
    <property type="entry name" value="ARABINOSE-BINDING PROTEIN-RELATED"/>
    <property type="match status" value="1"/>
</dbReference>
<dbReference type="InterPro" id="IPR050490">
    <property type="entry name" value="Bact_solute-bd_prot1"/>
</dbReference>
<dbReference type="RefSeq" id="WP_344917319.1">
    <property type="nucleotide sequence ID" value="NZ_BAAAYO010000021.1"/>
</dbReference>
<reference evidence="1 2" key="1">
    <citation type="submission" date="2024-09" db="EMBL/GenBank/DDBJ databases">
        <authorList>
            <person name="Sun Q."/>
            <person name="Mori K."/>
        </authorList>
    </citation>
    <scope>NUCLEOTIDE SEQUENCE [LARGE SCALE GENOMIC DNA]</scope>
    <source>
        <strain evidence="1 2">JCM 12520</strain>
    </source>
</reference>
<dbReference type="Gene3D" id="3.40.190.10">
    <property type="entry name" value="Periplasmic binding protein-like II"/>
    <property type="match status" value="2"/>
</dbReference>
<dbReference type="EMBL" id="JBHMAG010000022">
    <property type="protein sequence ID" value="MFB9756291.1"/>
    <property type="molecule type" value="Genomic_DNA"/>
</dbReference>
<dbReference type="InterPro" id="IPR006059">
    <property type="entry name" value="SBP"/>
</dbReference>
<keyword evidence="2" id="KW-1185">Reference proteome</keyword>
<evidence type="ECO:0000313" key="1">
    <source>
        <dbReference type="EMBL" id="MFB9756291.1"/>
    </source>
</evidence>
<proteinExistence type="predicted"/>
<protein>
    <submittedName>
        <fullName evidence="1">Extracellular solute-binding protein</fullName>
    </submittedName>
</protein>